<dbReference type="Proteomes" id="UP001596189">
    <property type="component" value="Unassembled WGS sequence"/>
</dbReference>
<evidence type="ECO:0000259" key="5">
    <source>
        <dbReference type="Pfam" id="PF04542"/>
    </source>
</evidence>
<dbReference type="InterPro" id="IPR014284">
    <property type="entry name" value="RNA_pol_sigma-70_dom"/>
</dbReference>
<dbReference type="InterPro" id="IPR007627">
    <property type="entry name" value="RNA_pol_sigma70_r2"/>
</dbReference>
<dbReference type="PANTHER" id="PTHR43133:SF62">
    <property type="entry name" value="RNA POLYMERASE SIGMA FACTOR SIGZ"/>
    <property type="match status" value="1"/>
</dbReference>
<reference evidence="8" key="1">
    <citation type="journal article" date="2019" name="Int. J. Syst. Evol. Microbiol.">
        <title>The Global Catalogue of Microorganisms (GCM) 10K type strain sequencing project: providing services to taxonomists for standard genome sequencing and annotation.</title>
        <authorList>
            <consortium name="The Broad Institute Genomics Platform"/>
            <consortium name="The Broad Institute Genome Sequencing Center for Infectious Disease"/>
            <person name="Wu L."/>
            <person name="Ma J."/>
        </authorList>
    </citation>
    <scope>NUCLEOTIDE SEQUENCE [LARGE SCALE GENOMIC DNA]</scope>
    <source>
        <strain evidence="8">KACC 14249</strain>
    </source>
</reference>
<name>A0ABW1JJ42_9ACTN</name>
<evidence type="ECO:0000256" key="1">
    <source>
        <dbReference type="ARBA" id="ARBA00010641"/>
    </source>
</evidence>
<dbReference type="CDD" id="cd06171">
    <property type="entry name" value="Sigma70_r4"/>
    <property type="match status" value="1"/>
</dbReference>
<dbReference type="InterPro" id="IPR013249">
    <property type="entry name" value="RNA_pol_sigma70_r4_t2"/>
</dbReference>
<dbReference type="InterPro" id="IPR039425">
    <property type="entry name" value="RNA_pol_sigma-70-like"/>
</dbReference>
<dbReference type="RefSeq" id="WP_345717711.1">
    <property type="nucleotide sequence ID" value="NZ_BAABFP010000007.1"/>
</dbReference>
<dbReference type="PANTHER" id="PTHR43133">
    <property type="entry name" value="RNA POLYMERASE ECF-TYPE SIGMA FACTO"/>
    <property type="match status" value="1"/>
</dbReference>
<evidence type="ECO:0000313" key="8">
    <source>
        <dbReference type="Proteomes" id="UP001596189"/>
    </source>
</evidence>
<evidence type="ECO:0000259" key="6">
    <source>
        <dbReference type="Pfam" id="PF08281"/>
    </source>
</evidence>
<keyword evidence="8" id="KW-1185">Reference proteome</keyword>
<feature type="domain" description="RNA polymerase sigma-70 region 2" evidence="5">
    <location>
        <begin position="27"/>
        <end position="86"/>
    </location>
</feature>
<dbReference type="InterPro" id="IPR013324">
    <property type="entry name" value="RNA_pol_sigma_r3/r4-like"/>
</dbReference>
<comment type="similarity">
    <text evidence="1">Belongs to the sigma-70 factor family. ECF subfamily.</text>
</comment>
<dbReference type="InterPro" id="IPR036388">
    <property type="entry name" value="WH-like_DNA-bd_sf"/>
</dbReference>
<dbReference type="NCBIfam" id="TIGR02937">
    <property type="entry name" value="sigma70-ECF"/>
    <property type="match status" value="1"/>
</dbReference>
<proteinExistence type="inferred from homology"/>
<dbReference type="Pfam" id="PF08281">
    <property type="entry name" value="Sigma70_r4_2"/>
    <property type="match status" value="1"/>
</dbReference>
<dbReference type="InterPro" id="IPR013325">
    <property type="entry name" value="RNA_pol_sigma_r2"/>
</dbReference>
<feature type="domain" description="RNA polymerase sigma factor 70 region 4 type 2" evidence="6">
    <location>
        <begin position="116"/>
        <end position="167"/>
    </location>
</feature>
<evidence type="ECO:0000256" key="4">
    <source>
        <dbReference type="ARBA" id="ARBA00023163"/>
    </source>
</evidence>
<keyword evidence="3" id="KW-0731">Sigma factor</keyword>
<comment type="caution">
    <text evidence="7">The sequence shown here is derived from an EMBL/GenBank/DDBJ whole genome shotgun (WGS) entry which is preliminary data.</text>
</comment>
<protein>
    <submittedName>
        <fullName evidence="7">RNA polymerase sigma factor</fullName>
    </submittedName>
</protein>
<dbReference type="Gene3D" id="1.10.1740.10">
    <property type="match status" value="1"/>
</dbReference>
<sequence length="186" mass="20805">MEVVDALGPRLASGDEAALEECYALIGPTVLAYLRRHVGQDEAEDVLQRTFLDVWRGSNRYDPRQSLSGWVFTIARRRAIDTLRGRHPTVVSVDVLRDLVGEDGREIAERFAWAADLRAAMSRLPDAQRQALEMAYFEDRTQRDIAQVLDVPLGTVKARMARGTKALGELLTQDDPPAMERGGELE</sequence>
<dbReference type="SUPFAM" id="SSF88659">
    <property type="entry name" value="Sigma3 and sigma4 domains of RNA polymerase sigma factors"/>
    <property type="match status" value="1"/>
</dbReference>
<dbReference type="Gene3D" id="1.10.10.10">
    <property type="entry name" value="Winged helix-like DNA-binding domain superfamily/Winged helix DNA-binding domain"/>
    <property type="match status" value="1"/>
</dbReference>
<dbReference type="Pfam" id="PF04542">
    <property type="entry name" value="Sigma70_r2"/>
    <property type="match status" value="1"/>
</dbReference>
<keyword evidence="2" id="KW-0805">Transcription regulation</keyword>
<evidence type="ECO:0000313" key="7">
    <source>
        <dbReference type="EMBL" id="MFC6009185.1"/>
    </source>
</evidence>
<accession>A0ABW1JJ42</accession>
<dbReference type="SUPFAM" id="SSF88946">
    <property type="entry name" value="Sigma2 domain of RNA polymerase sigma factors"/>
    <property type="match status" value="1"/>
</dbReference>
<keyword evidence="4" id="KW-0804">Transcription</keyword>
<gene>
    <name evidence="7" type="ORF">ACFQDO_18800</name>
</gene>
<dbReference type="EMBL" id="JBHSRD010000008">
    <property type="protein sequence ID" value="MFC6009185.1"/>
    <property type="molecule type" value="Genomic_DNA"/>
</dbReference>
<evidence type="ECO:0000256" key="3">
    <source>
        <dbReference type="ARBA" id="ARBA00023082"/>
    </source>
</evidence>
<evidence type="ECO:0000256" key="2">
    <source>
        <dbReference type="ARBA" id="ARBA00023015"/>
    </source>
</evidence>
<organism evidence="7 8">
    <name type="scientific">Angustibacter luteus</name>
    <dbReference type="NCBI Taxonomy" id="658456"/>
    <lineage>
        <taxon>Bacteria</taxon>
        <taxon>Bacillati</taxon>
        <taxon>Actinomycetota</taxon>
        <taxon>Actinomycetes</taxon>
        <taxon>Kineosporiales</taxon>
        <taxon>Kineosporiaceae</taxon>
    </lineage>
</organism>